<comment type="caution">
    <text evidence="2">The sequence shown here is derived from an EMBL/GenBank/DDBJ whole genome shotgun (WGS) entry which is preliminary data.</text>
</comment>
<keyword evidence="1" id="KW-0812">Transmembrane</keyword>
<dbReference type="RefSeq" id="WP_019372833.1">
    <property type="nucleotide sequence ID" value="NZ_ALEE01000103.1"/>
</dbReference>
<evidence type="ECO:0000313" key="3">
    <source>
        <dbReference type="Proteomes" id="UP000246483"/>
    </source>
</evidence>
<reference evidence="2 3" key="1">
    <citation type="submission" date="2018-05" db="EMBL/GenBank/DDBJ databases">
        <title>Genomic Encyclopedia of Type Strains, Phase IV (KMG-IV): sequencing the most valuable type-strain genomes for metagenomic binning, comparative biology and taxonomic classification.</title>
        <authorList>
            <person name="Goeker M."/>
        </authorList>
    </citation>
    <scope>NUCLEOTIDE SEQUENCE [LARGE SCALE GENOMIC DNA]</scope>
    <source>
        <strain evidence="2 3">DSM 26006</strain>
    </source>
</reference>
<keyword evidence="1" id="KW-1133">Transmembrane helix</keyword>
<dbReference type="Proteomes" id="UP000246483">
    <property type="component" value="Unassembled WGS sequence"/>
</dbReference>
<accession>A0A317RD15</accession>
<dbReference type="AlphaFoldDB" id="A0A317RD15"/>
<gene>
    <name evidence="2" type="ORF">DFR36_103258</name>
</gene>
<dbReference type="EMBL" id="QGUB01000003">
    <property type="protein sequence ID" value="PWW46983.1"/>
    <property type="molecule type" value="Genomic_DNA"/>
</dbReference>
<feature type="transmembrane region" description="Helical" evidence="1">
    <location>
        <begin position="28"/>
        <end position="51"/>
    </location>
</feature>
<organism evidence="2 3">
    <name type="scientific">Melaminivora alkalimesophila</name>
    <dbReference type="NCBI Taxonomy" id="1165852"/>
    <lineage>
        <taxon>Bacteria</taxon>
        <taxon>Pseudomonadati</taxon>
        <taxon>Pseudomonadota</taxon>
        <taxon>Betaproteobacteria</taxon>
        <taxon>Burkholderiales</taxon>
        <taxon>Comamonadaceae</taxon>
        <taxon>Melaminivora</taxon>
    </lineage>
</organism>
<proteinExistence type="predicted"/>
<evidence type="ECO:0000313" key="2">
    <source>
        <dbReference type="EMBL" id="PWW46983.1"/>
    </source>
</evidence>
<name>A0A317RD15_9BURK</name>
<keyword evidence="1" id="KW-0472">Membrane</keyword>
<sequence>MNQEPQPATGPAEDLQHPIDAVESVVPYIPLVVPAVGAAMIFLLAFIAVYMA</sequence>
<evidence type="ECO:0000256" key="1">
    <source>
        <dbReference type="SAM" id="Phobius"/>
    </source>
</evidence>
<keyword evidence="3" id="KW-1185">Reference proteome</keyword>
<protein>
    <submittedName>
        <fullName evidence="2">Uncharacterized protein</fullName>
    </submittedName>
</protein>